<dbReference type="RefSeq" id="WP_100787697.1">
    <property type="nucleotide sequence ID" value="NZ_NPDU01000072.1"/>
</dbReference>
<sequence>MSSILSPFLVYRFFDGPGKGALRESFPVFSFFGSSYILESSKKRAFLRELLVFLGESFVPTNRPDKKLLENGLQVRPQSKIEEVPTFSSFTKDPHSSWNRILKILFSIE</sequence>
<protein>
    <submittedName>
        <fullName evidence="1">Uncharacterized protein</fullName>
    </submittedName>
</protein>
<name>A0A2M9YIA8_9LEPT</name>
<dbReference type="Proteomes" id="UP000232188">
    <property type="component" value="Unassembled WGS sequence"/>
</dbReference>
<dbReference type="Proteomes" id="UP000232149">
    <property type="component" value="Unassembled WGS sequence"/>
</dbReference>
<keyword evidence="3" id="KW-1185">Reference proteome</keyword>
<evidence type="ECO:0000313" key="4">
    <source>
        <dbReference type="Proteomes" id="UP000232188"/>
    </source>
</evidence>
<dbReference type="AlphaFoldDB" id="A0A2M9YIA8"/>
<gene>
    <name evidence="2" type="ORF">CH376_19580</name>
    <name evidence="1" type="ORF">CH380_20830</name>
</gene>
<dbReference type="EMBL" id="NPDU01000072">
    <property type="protein sequence ID" value="PJZ60206.1"/>
    <property type="molecule type" value="Genomic_DNA"/>
</dbReference>
<reference evidence="3 4" key="1">
    <citation type="submission" date="2017-07" db="EMBL/GenBank/DDBJ databases">
        <title>Leptospira spp. isolated from tropical soils.</title>
        <authorList>
            <person name="Thibeaux R."/>
            <person name="Iraola G."/>
            <person name="Ferres I."/>
            <person name="Bierque E."/>
            <person name="Girault D."/>
            <person name="Soupe-Gilbert M.-E."/>
            <person name="Picardeau M."/>
            <person name="Goarant C."/>
        </authorList>
    </citation>
    <scope>NUCLEOTIDE SEQUENCE [LARGE SCALE GENOMIC DNA]</scope>
    <source>
        <strain evidence="1 4">FH2-B-C1</strain>
        <strain evidence="2 3">FH2-B-D1</strain>
    </source>
</reference>
<comment type="caution">
    <text evidence="1">The sequence shown here is derived from an EMBL/GenBank/DDBJ whole genome shotgun (WGS) entry which is preliminary data.</text>
</comment>
<evidence type="ECO:0000313" key="1">
    <source>
        <dbReference type="EMBL" id="PJZ51282.1"/>
    </source>
</evidence>
<accession>A0A2M9YIA8</accession>
<organism evidence="1 4">
    <name type="scientific">Leptospira adleri</name>
    <dbReference type="NCBI Taxonomy" id="2023186"/>
    <lineage>
        <taxon>Bacteria</taxon>
        <taxon>Pseudomonadati</taxon>
        <taxon>Spirochaetota</taxon>
        <taxon>Spirochaetia</taxon>
        <taxon>Leptospirales</taxon>
        <taxon>Leptospiraceae</taxon>
        <taxon>Leptospira</taxon>
    </lineage>
</organism>
<evidence type="ECO:0000313" key="3">
    <source>
        <dbReference type="Proteomes" id="UP000232149"/>
    </source>
</evidence>
<dbReference type="EMBL" id="NPDV01000029">
    <property type="protein sequence ID" value="PJZ51282.1"/>
    <property type="molecule type" value="Genomic_DNA"/>
</dbReference>
<proteinExistence type="predicted"/>
<evidence type="ECO:0000313" key="2">
    <source>
        <dbReference type="EMBL" id="PJZ60206.1"/>
    </source>
</evidence>